<organism evidence="1 2">
    <name type="scientific">Nocardioides anomalus</name>
    <dbReference type="NCBI Taxonomy" id="2712223"/>
    <lineage>
        <taxon>Bacteria</taxon>
        <taxon>Bacillati</taxon>
        <taxon>Actinomycetota</taxon>
        <taxon>Actinomycetes</taxon>
        <taxon>Propionibacteriales</taxon>
        <taxon>Nocardioidaceae</taxon>
        <taxon>Nocardioides</taxon>
    </lineage>
</organism>
<dbReference type="RefSeq" id="WP_165230135.1">
    <property type="nucleotide sequence ID" value="NZ_CP049257.1"/>
</dbReference>
<dbReference type="Proteomes" id="UP000502996">
    <property type="component" value="Chromosome"/>
</dbReference>
<evidence type="ECO:0000313" key="2">
    <source>
        <dbReference type="Proteomes" id="UP000502996"/>
    </source>
</evidence>
<dbReference type="AlphaFoldDB" id="A0A6G6WBA7"/>
<dbReference type="Pfam" id="PF22742">
    <property type="entry name" value="PspAB"/>
    <property type="match status" value="1"/>
</dbReference>
<gene>
    <name evidence="1" type="ORF">G5V58_06655</name>
</gene>
<evidence type="ECO:0000313" key="1">
    <source>
        <dbReference type="EMBL" id="QIG42496.1"/>
    </source>
</evidence>
<accession>A0A6G6WBA7</accession>
<dbReference type="KEGG" id="nano:G5V58_06655"/>
<name>A0A6G6WBA7_9ACTN</name>
<keyword evidence="2" id="KW-1185">Reference proteome</keyword>
<dbReference type="EMBL" id="CP049257">
    <property type="protein sequence ID" value="QIG42496.1"/>
    <property type="molecule type" value="Genomic_DNA"/>
</dbReference>
<protein>
    <submittedName>
        <fullName evidence="1">Uncharacterized protein</fullName>
    </submittedName>
</protein>
<reference evidence="1 2" key="1">
    <citation type="submission" date="2020-02" db="EMBL/GenBank/DDBJ databases">
        <title>Full genome sequence of Nocardioides sp. R-3366.</title>
        <authorList>
            <person name="Im W.-T."/>
        </authorList>
    </citation>
    <scope>NUCLEOTIDE SEQUENCE [LARGE SCALE GENOMIC DNA]</scope>
    <source>
        <strain evidence="1 2">R-3366</strain>
    </source>
</reference>
<dbReference type="InterPro" id="IPR054383">
    <property type="entry name" value="PspAB-like"/>
</dbReference>
<proteinExistence type="predicted"/>
<sequence length="202" mass="21246">MGLWTALTGRSRPKQADLDALFLVPSASITLQTAAGLLPTGSGSVCYRAAAGAGFHETQDDAVDLLERSADAPAVQTTRDEFGFTWLQVERPPHGSPDPATGDSGVDMGALCTDLHAVNTTLEAAGFGPGLLCSLIPFSDGAGRRVGLVYLYKKGTFYPFAPTGPSSRDNLLELQVRDTLQGELPIEPELSGWMALWGAPGL</sequence>